<keyword evidence="11 21" id="KW-0812">Transmembrane</keyword>
<evidence type="ECO:0000256" key="12">
    <source>
        <dbReference type="ARBA" id="ARBA00022989"/>
    </source>
</evidence>
<evidence type="ECO:0000256" key="20">
    <source>
        <dbReference type="PIRNR" id="PIRNR000851"/>
    </source>
</evidence>
<keyword evidence="12 21" id="KW-1133">Transmembrane helix</keyword>
<comment type="cofactor">
    <cofactor evidence="2 20">
        <name>Mn(2+)</name>
        <dbReference type="ChEBI" id="CHEBI:29035"/>
    </cofactor>
</comment>
<reference evidence="22 23" key="1">
    <citation type="submission" date="2018-07" db="EMBL/GenBank/DDBJ databases">
        <title>Venubactetium sediminum gen. nov., sp. nov., isolated from a marine solar saltern.</title>
        <authorList>
            <person name="Wang S."/>
        </authorList>
    </citation>
    <scope>NUCLEOTIDE SEQUENCE [LARGE SCALE GENOMIC DNA]</scope>
    <source>
        <strain evidence="22 23">WD2A32</strain>
    </source>
</reference>
<dbReference type="EMBL" id="QPMH01000004">
    <property type="protein sequence ID" value="RDD62867.1"/>
    <property type="molecule type" value="Genomic_DNA"/>
</dbReference>
<feature type="transmembrane region" description="Helical" evidence="21">
    <location>
        <begin position="220"/>
        <end position="240"/>
    </location>
</feature>
<evidence type="ECO:0000256" key="2">
    <source>
        <dbReference type="ARBA" id="ARBA00001936"/>
    </source>
</evidence>
<dbReference type="GO" id="GO:0005886">
    <property type="term" value="C:plasma membrane"/>
    <property type="evidence" value="ECO:0007669"/>
    <property type="project" value="UniProtKB-SubCell"/>
</dbReference>
<evidence type="ECO:0000256" key="9">
    <source>
        <dbReference type="ARBA" id="ARBA00022519"/>
    </source>
</evidence>
<dbReference type="RefSeq" id="WP_114581441.1">
    <property type="nucleotide sequence ID" value="NZ_QPMH01000004.1"/>
</dbReference>
<proteinExistence type="inferred from homology"/>
<dbReference type="Gene3D" id="1.20.120.1760">
    <property type="match status" value="1"/>
</dbReference>
<keyword evidence="17 20" id="KW-1208">Phospholipid metabolism</keyword>
<evidence type="ECO:0000256" key="8">
    <source>
        <dbReference type="ARBA" id="ARBA00022516"/>
    </source>
</evidence>
<evidence type="ECO:0000256" key="1">
    <source>
        <dbReference type="ARBA" id="ARBA00000958"/>
    </source>
</evidence>
<evidence type="ECO:0000256" key="14">
    <source>
        <dbReference type="ARBA" id="ARBA00023136"/>
    </source>
</evidence>
<feature type="transmembrane region" description="Helical" evidence="21">
    <location>
        <begin position="21"/>
        <end position="38"/>
    </location>
</feature>
<evidence type="ECO:0000256" key="19">
    <source>
        <dbReference type="ARBA" id="ARBA00037468"/>
    </source>
</evidence>
<comment type="function">
    <text evidence="19 20">Condenses choline with CDP-diglyceride to produce phosphatidylcholine and CMP.</text>
</comment>
<evidence type="ECO:0000256" key="13">
    <source>
        <dbReference type="ARBA" id="ARBA00023098"/>
    </source>
</evidence>
<comment type="caution">
    <text evidence="22">The sequence shown here is derived from an EMBL/GenBank/DDBJ whole genome shotgun (WGS) entry which is preliminary data.</text>
</comment>
<dbReference type="EC" id="2.7.8.24" evidence="5 20"/>
<evidence type="ECO:0000256" key="17">
    <source>
        <dbReference type="ARBA" id="ARBA00023264"/>
    </source>
</evidence>
<dbReference type="AlphaFoldDB" id="A0A369TFG7"/>
<organism evidence="22 23">
    <name type="scientific">Ferruginivarius sediminum</name>
    <dbReference type="NCBI Taxonomy" id="2661937"/>
    <lineage>
        <taxon>Bacteria</taxon>
        <taxon>Pseudomonadati</taxon>
        <taxon>Pseudomonadota</taxon>
        <taxon>Alphaproteobacteria</taxon>
        <taxon>Rhodospirillales</taxon>
        <taxon>Rhodospirillaceae</taxon>
        <taxon>Ferruginivarius</taxon>
    </lineage>
</organism>
<feature type="transmembrane region" description="Helical" evidence="21">
    <location>
        <begin position="157"/>
        <end position="176"/>
    </location>
</feature>
<evidence type="ECO:0000256" key="18">
    <source>
        <dbReference type="ARBA" id="ARBA00033321"/>
    </source>
</evidence>
<evidence type="ECO:0000256" key="21">
    <source>
        <dbReference type="SAM" id="Phobius"/>
    </source>
</evidence>
<keyword evidence="7 20" id="KW-1003">Cell membrane</keyword>
<dbReference type="GO" id="GO:0050520">
    <property type="term" value="F:phosphatidylcholine synthase activity"/>
    <property type="evidence" value="ECO:0007669"/>
    <property type="project" value="UniProtKB-EC"/>
</dbReference>
<comment type="subcellular location">
    <subcellularLocation>
        <location evidence="3 20">Cell inner membrane</location>
        <topology evidence="3 20">Multi-pass membrane protein</topology>
    </subcellularLocation>
</comment>
<comment type="similarity">
    <text evidence="4 20">Belongs to the CDP-alcohol phosphatidyltransferase class-I family.</text>
</comment>
<dbReference type="Pfam" id="PF01066">
    <property type="entry name" value="CDP-OH_P_transf"/>
    <property type="match status" value="1"/>
</dbReference>
<dbReference type="GO" id="GO:0008654">
    <property type="term" value="P:phospholipid biosynthetic process"/>
    <property type="evidence" value="ECO:0007669"/>
    <property type="project" value="UniProtKB-KW"/>
</dbReference>
<keyword evidence="10 20" id="KW-0808">Transferase</keyword>
<evidence type="ECO:0000256" key="3">
    <source>
        <dbReference type="ARBA" id="ARBA00004429"/>
    </source>
</evidence>
<keyword evidence="14 20" id="KW-0472">Membrane</keyword>
<evidence type="ECO:0000256" key="10">
    <source>
        <dbReference type="ARBA" id="ARBA00022679"/>
    </source>
</evidence>
<evidence type="ECO:0000313" key="22">
    <source>
        <dbReference type="EMBL" id="RDD62867.1"/>
    </source>
</evidence>
<feature type="transmembrane region" description="Helical" evidence="21">
    <location>
        <begin position="107"/>
        <end position="124"/>
    </location>
</feature>
<name>A0A369TFG7_9PROT</name>
<keyword evidence="13 20" id="KW-0443">Lipid metabolism</keyword>
<feature type="transmembrane region" description="Helical" evidence="21">
    <location>
        <begin position="133"/>
        <end position="151"/>
    </location>
</feature>
<dbReference type="PIRSF" id="PIRSF000851">
    <property type="entry name" value="PcS"/>
    <property type="match status" value="1"/>
</dbReference>
<dbReference type="Proteomes" id="UP000253941">
    <property type="component" value="Unassembled WGS sequence"/>
</dbReference>
<evidence type="ECO:0000313" key="23">
    <source>
        <dbReference type="Proteomes" id="UP000253941"/>
    </source>
</evidence>
<keyword evidence="8 20" id="KW-0444">Lipid biosynthesis</keyword>
<keyword evidence="9 20" id="KW-0997">Cell inner membrane</keyword>
<keyword evidence="23" id="KW-1185">Reference proteome</keyword>
<gene>
    <name evidence="22" type="ORF">DRB17_06835</name>
</gene>
<dbReference type="InterPro" id="IPR043130">
    <property type="entry name" value="CDP-OH_PTrfase_TM_dom"/>
</dbReference>
<sequence length="245" mass="27006">MANQQGEAGGRERLRAWSIHILTAIGMLPGLMALAAIFENDAPLALIWLGIALAVDSLDGPLARRYRVTEVLPRIDGAILDHVVDYTTYTLIPAIFLYRFGLVPAGFELPAAGFIMVVSLYCFANKEMKTGDNFFSGFPATWNVAVLYFYILNSDPVLNLIVVLVCGVLIFVPMKFVHPFRVHRLRPVTIPLTLVWAALAVHLVLESRGAAEAATASPTAYWVFIVVSLYFLGLSVWRSLRGRLG</sequence>
<accession>A0A369TFG7</accession>
<evidence type="ECO:0000256" key="7">
    <source>
        <dbReference type="ARBA" id="ARBA00022475"/>
    </source>
</evidence>
<comment type="catalytic activity">
    <reaction evidence="1 20">
        <text>a CDP-1,2-diacyl-sn-glycerol + choline = a 1,2-diacyl-sn-glycero-3-phosphocholine + CMP + H(+)</text>
        <dbReference type="Rhea" id="RHEA:14597"/>
        <dbReference type="ChEBI" id="CHEBI:15354"/>
        <dbReference type="ChEBI" id="CHEBI:15378"/>
        <dbReference type="ChEBI" id="CHEBI:57643"/>
        <dbReference type="ChEBI" id="CHEBI:58332"/>
        <dbReference type="ChEBI" id="CHEBI:60377"/>
        <dbReference type="EC" id="2.7.8.24"/>
    </reaction>
</comment>
<protein>
    <recommendedName>
        <fullName evidence="6 20">Phosphatidylcholine synthase</fullName>
        <shortName evidence="20">PC synthase</shortName>
        <shortName evidence="20">PCS</shortName>
        <ecNumber evidence="5 20">2.7.8.24</ecNumber>
    </recommendedName>
    <alternativeName>
        <fullName evidence="18 20">CDP-diglyceride-choline O-phosphatidyltransferase</fullName>
    </alternativeName>
</protein>
<evidence type="ECO:0000256" key="15">
    <source>
        <dbReference type="ARBA" id="ARBA00023209"/>
    </source>
</evidence>
<keyword evidence="15 20" id="KW-0594">Phospholipid biosynthesis</keyword>
<evidence type="ECO:0000256" key="11">
    <source>
        <dbReference type="ARBA" id="ARBA00022692"/>
    </source>
</evidence>
<evidence type="ECO:0000256" key="16">
    <source>
        <dbReference type="ARBA" id="ARBA00023211"/>
    </source>
</evidence>
<evidence type="ECO:0000256" key="5">
    <source>
        <dbReference type="ARBA" id="ARBA00013195"/>
    </source>
</evidence>
<keyword evidence="16 20" id="KW-0464">Manganese</keyword>
<evidence type="ECO:0000256" key="4">
    <source>
        <dbReference type="ARBA" id="ARBA00010441"/>
    </source>
</evidence>
<evidence type="ECO:0000256" key="6">
    <source>
        <dbReference type="ARBA" id="ARBA00015623"/>
    </source>
</evidence>
<feature type="transmembrane region" description="Helical" evidence="21">
    <location>
        <begin position="188"/>
        <end position="205"/>
    </location>
</feature>
<dbReference type="InterPro" id="IPR026027">
    <property type="entry name" value="PcS"/>
</dbReference>
<dbReference type="InterPro" id="IPR000462">
    <property type="entry name" value="CDP-OH_P_trans"/>
</dbReference>